<dbReference type="Gene3D" id="3.10.310.50">
    <property type="match status" value="1"/>
</dbReference>
<evidence type="ECO:0000259" key="2">
    <source>
        <dbReference type="Pfam" id="PF04536"/>
    </source>
</evidence>
<dbReference type="EMBL" id="AHOQ02000046">
    <property type="protein sequence ID" value="EMO43903.1"/>
    <property type="molecule type" value="Genomic_DNA"/>
</dbReference>
<keyword evidence="1" id="KW-1133">Transmembrane helix</keyword>
<gene>
    <name evidence="3" type="ORF">LEP1GSC187_2767</name>
</gene>
<dbReference type="InterPro" id="IPR007621">
    <property type="entry name" value="TPM_dom"/>
</dbReference>
<protein>
    <submittedName>
        <fullName evidence="3">PF04536 family protein</fullName>
    </submittedName>
</protein>
<sequence>MIRYEFSILRFFCLFLIVSGWSLKTVNFSPILFREEWRSEEPTIPPLRTQITDTTSTLTDLQKSRLTSTLVAFEKRKGSQIAVLVVGSTLDWSVEEYAVKVFESWKLGRQGVDDGILIVVAIGDHKTKIEVGYGLEGVVPDVIAKRIIEDYMIPQFREGNYYKGISDAVDALIAKIDGEELPAASGKVADSLFENSELIERISELVRTAIMTVVALVFLFVALVFLFVALAILFFVLAILFFVLGLFGKLLGLLIGNRISSVFSVIIFVILGLFWSIPLWLLTTGSDFTVVSRSH</sequence>
<evidence type="ECO:0000313" key="4">
    <source>
        <dbReference type="Proteomes" id="UP000012160"/>
    </source>
</evidence>
<evidence type="ECO:0000313" key="3">
    <source>
        <dbReference type="EMBL" id="EMO43903.1"/>
    </source>
</evidence>
<comment type="caution">
    <text evidence="3">The sequence shown here is derived from an EMBL/GenBank/DDBJ whole genome shotgun (WGS) entry which is preliminary data.</text>
</comment>
<feature type="domain" description="TPM" evidence="2">
    <location>
        <begin position="51"/>
        <end position="174"/>
    </location>
</feature>
<feature type="transmembrane region" description="Helical" evidence="1">
    <location>
        <begin position="262"/>
        <end position="282"/>
    </location>
</feature>
<dbReference type="Proteomes" id="UP000012160">
    <property type="component" value="Unassembled WGS sequence"/>
</dbReference>
<accession>M6V310</accession>
<proteinExistence type="predicted"/>
<evidence type="ECO:0000256" key="1">
    <source>
        <dbReference type="SAM" id="Phobius"/>
    </source>
</evidence>
<feature type="transmembrane region" description="Helical" evidence="1">
    <location>
        <begin position="232"/>
        <end position="255"/>
    </location>
</feature>
<dbReference type="PANTHER" id="PTHR30373:SF2">
    <property type="entry name" value="UPF0603 PROTEIN YGCG"/>
    <property type="match status" value="1"/>
</dbReference>
<keyword evidence="1" id="KW-0812">Transmembrane</keyword>
<dbReference type="AlphaFoldDB" id="M6V310"/>
<name>M6V310_9LEPT</name>
<keyword evidence="1" id="KW-0472">Membrane</keyword>
<organism evidence="3 4">
    <name type="scientific">Leptospira santarosai str. ZUN179</name>
    <dbReference type="NCBI Taxonomy" id="1049985"/>
    <lineage>
        <taxon>Bacteria</taxon>
        <taxon>Pseudomonadati</taxon>
        <taxon>Spirochaetota</taxon>
        <taxon>Spirochaetia</taxon>
        <taxon>Leptospirales</taxon>
        <taxon>Leptospiraceae</taxon>
        <taxon>Leptospira</taxon>
    </lineage>
</organism>
<feature type="transmembrane region" description="Helical" evidence="1">
    <location>
        <begin position="205"/>
        <end position="226"/>
    </location>
</feature>
<reference evidence="3 4" key="1">
    <citation type="submission" date="2013-01" db="EMBL/GenBank/DDBJ databases">
        <authorList>
            <person name="Harkins D.M."/>
            <person name="Durkin A.S."/>
            <person name="Brinkac L.M."/>
            <person name="Haft D.H."/>
            <person name="Selengut J.D."/>
            <person name="Sanka R."/>
            <person name="DePew J."/>
            <person name="Purushe J."/>
            <person name="Matthias M.A."/>
            <person name="Vinetz J.M."/>
            <person name="Sutton G.G."/>
            <person name="Nierman W.C."/>
            <person name="Fouts D.E."/>
        </authorList>
    </citation>
    <scope>NUCLEOTIDE SEQUENCE [LARGE SCALE GENOMIC DNA]</scope>
    <source>
        <strain evidence="3 4">ZUN179</strain>
    </source>
</reference>
<dbReference type="PANTHER" id="PTHR30373">
    <property type="entry name" value="UPF0603 PROTEIN YGCG"/>
    <property type="match status" value="1"/>
</dbReference>
<dbReference type="Pfam" id="PF04536">
    <property type="entry name" value="TPM_phosphatase"/>
    <property type="match status" value="1"/>
</dbReference>